<feature type="transmembrane region" description="Helical" evidence="1">
    <location>
        <begin position="85"/>
        <end position="103"/>
    </location>
</feature>
<sequence>MLSSKCPWCAEKISTQHLGSRKRKTKPKWYQLTRRTQVCPYCNNPVKINSKSVSGLLLFMPLLLLGTSQAILGKTFLADYYLEEIGFALAVTGFIITLFTIKLDKAEDL</sequence>
<protein>
    <recommendedName>
        <fullName evidence="4">Cxxc_20_cxxc protein</fullName>
    </recommendedName>
</protein>
<dbReference type="KEGG" id="scyp:JYB88_07395"/>
<gene>
    <name evidence="2" type="ORF">JYB88_07395</name>
</gene>
<accession>A0A974XN69</accession>
<evidence type="ECO:0000313" key="3">
    <source>
        <dbReference type="Proteomes" id="UP000663281"/>
    </source>
</evidence>
<keyword evidence="1" id="KW-0812">Transmembrane</keyword>
<organism evidence="2 3">
    <name type="scientific">Shewanella cyperi</name>
    <dbReference type="NCBI Taxonomy" id="2814292"/>
    <lineage>
        <taxon>Bacteria</taxon>
        <taxon>Pseudomonadati</taxon>
        <taxon>Pseudomonadota</taxon>
        <taxon>Gammaproteobacteria</taxon>
        <taxon>Alteromonadales</taxon>
        <taxon>Shewanellaceae</taxon>
        <taxon>Shewanella</taxon>
    </lineage>
</organism>
<dbReference type="Proteomes" id="UP000663281">
    <property type="component" value="Chromosome"/>
</dbReference>
<keyword evidence="1" id="KW-0472">Membrane</keyword>
<keyword evidence="1" id="KW-1133">Transmembrane helix</keyword>
<reference evidence="2 3" key="1">
    <citation type="submission" date="2021-03" db="EMBL/GenBank/DDBJ databases">
        <title>Novel species identification of genus Shewanella.</title>
        <authorList>
            <person name="Liu G."/>
            <person name="Zhang Q."/>
        </authorList>
    </citation>
    <scope>NUCLEOTIDE SEQUENCE [LARGE SCALE GENOMIC DNA]</scope>
    <source>
        <strain evidence="2 3">FJAT-53726</strain>
    </source>
</reference>
<dbReference type="EMBL" id="CP071504">
    <property type="protein sequence ID" value="QSX31439.1"/>
    <property type="molecule type" value="Genomic_DNA"/>
</dbReference>
<dbReference type="RefSeq" id="WP_207325987.1">
    <property type="nucleotide sequence ID" value="NZ_CP071504.1"/>
</dbReference>
<evidence type="ECO:0008006" key="4">
    <source>
        <dbReference type="Google" id="ProtNLM"/>
    </source>
</evidence>
<dbReference type="AlphaFoldDB" id="A0A974XN69"/>
<keyword evidence="3" id="KW-1185">Reference proteome</keyword>
<evidence type="ECO:0000256" key="1">
    <source>
        <dbReference type="SAM" id="Phobius"/>
    </source>
</evidence>
<evidence type="ECO:0000313" key="2">
    <source>
        <dbReference type="EMBL" id="QSX31439.1"/>
    </source>
</evidence>
<feature type="transmembrane region" description="Helical" evidence="1">
    <location>
        <begin position="53"/>
        <end position="73"/>
    </location>
</feature>
<name>A0A974XN69_9GAMM</name>
<proteinExistence type="predicted"/>